<organism evidence="3 4">
    <name type="scientific">Brytella acorum</name>
    <dbReference type="NCBI Taxonomy" id="2959299"/>
    <lineage>
        <taxon>Bacteria</taxon>
        <taxon>Pseudomonadati</taxon>
        <taxon>Pseudomonadota</taxon>
        <taxon>Alphaproteobacteria</taxon>
        <taxon>Acetobacterales</taxon>
        <taxon>Acetobacteraceae</taxon>
        <taxon>Brytella</taxon>
    </lineage>
</organism>
<dbReference type="GO" id="GO:0042602">
    <property type="term" value="F:riboflavin reductase (NADPH) activity"/>
    <property type="evidence" value="ECO:0007669"/>
    <property type="project" value="TreeGrafter"/>
</dbReference>
<keyword evidence="1" id="KW-0560">Oxidoreductase</keyword>
<evidence type="ECO:0000259" key="2">
    <source>
        <dbReference type="SMART" id="SM00903"/>
    </source>
</evidence>
<dbReference type="SMART" id="SM00903">
    <property type="entry name" value="Flavin_Reduct"/>
    <property type="match status" value="1"/>
</dbReference>
<dbReference type="Gene3D" id="2.30.110.10">
    <property type="entry name" value="Electron Transport, Fmn-binding Protein, Chain A"/>
    <property type="match status" value="1"/>
</dbReference>
<dbReference type="GO" id="GO:0010181">
    <property type="term" value="F:FMN binding"/>
    <property type="evidence" value="ECO:0007669"/>
    <property type="project" value="InterPro"/>
</dbReference>
<dbReference type="InterPro" id="IPR050268">
    <property type="entry name" value="NADH-dep_flavin_reductase"/>
</dbReference>
<dbReference type="InterPro" id="IPR002563">
    <property type="entry name" value="Flavin_Rdtase-like_dom"/>
</dbReference>
<evidence type="ECO:0000256" key="1">
    <source>
        <dbReference type="ARBA" id="ARBA00023002"/>
    </source>
</evidence>
<dbReference type="GO" id="GO:0006208">
    <property type="term" value="P:pyrimidine nucleobase catabolic process"/>
    <property type="evidence" value="ECO:0007669"/>
    <property type="project" value="TreeGrafter"/>
</dbReference>
<keyword evidence="4" id="KW-1185">Reference proteome</keyword>
<name>A0AA35ULZ1_9PROT</name>
<dbReference type="EMBL" id="CATKSH010000003">
    <property type="protein sequence ID" value="CAI9119876.1"/>
    <property type="molecule type" value="Genomic_DNA"/>
</dbReference>
<reference evidence="3" key="1">
    <citation type="submission" date="2023-03" db="EMBL/GenBank/DDBJ databases">
        <authorList>
            <person name="Cleenwerck I."/>
        </authorList>
    </citation>
    <scope>NUCLEOTIDE SEQUENCE</scope>
    <source>
        <strain evidence="3">LMG 32879</strain>
    </source>
</reference>
<evidence type="ECO:0000313" key="3">
    <source>
        <dbReference type="EMBL" id="CAI9119876.1"/>
    </source>
</evidence>
<dbReference type="RefSeq" id="WP_289840883.1">
    <property type="nucleotide sequence ID" value="NZ_CATKSH010000003.1"/>
</dbReference>
<evidence type="ECO:0000313" key="4">
    <source>
        <dbReference type="Proteomes" id="UP001176960"/>
    </source>
</evidence>
<dbReference type="Proteomes" id="UP001176960">
    <property type="component" value="Unassembled WGS sequence"/>
</dbReference>
<dbReference type="Pfam" id="PF01613">
    <property type="entry name" value="Flavin_Reduct"/>
    <property type="match status" value="1"/>
</dbReference>
<comment type="caution">
    <text evidence="3">The sequence shown here is derived from an EMBL/GenBank/DDBJ whole genome shotgun (WGS) entry which is preliminary data.</text>
</comment>
<dbReference type="InterPro" id="IPR012349">
    <property type="entry name" value="Split_barrel_FMN-bd"/>
</dbReference>
<dbReference type="PANTHER" id="PTHR30466:SF1">
    <property type="entry name" value="FMN REDUCTASE (NADH) RUTF"/>
    <property type="match status" value="1"/>
</dbReference>
<dbReference type="SUPFAM" id="SSF50475">
    <property type="entry name" value="FMN-binding split barrel"/>
    <property type="match status" value="1"/>
</dbReference>
<protein>
    <submittedName>
        <fullName evidence="3">Flavin reductase</fullName>
    </submittedName>
</protein>
<sequence>MTKPISTDAPTFREAMSLLASAVTIITTDGPGGRHGFTASAVCSVSDTPPTLLVCINRDGKTHPHVMAHGRIAINVLAESHDSLSNQFADSRLDMTARFATGDWQTGTTGLPILRDALATLECRISETRDIGTHTVVFAEVDVVTLPKTANRGLVWFRRGYVPV</sequence>
<accession>A0AA35ULZ1</accession>
<gene>
    <name evidence="3" type="ORF">LMG32879_000702</name>
</gene>
<dbReference type="AlphaFoldDB" id="A0AA35ULZ1"/>
<proteinExistence type="predicted"/>
<feature type="domain" description="Flavin reductase like" evidence="2">
    <location>
        <begin position="16"/>
        <end position="163"/>
    </location>
</feature>
<dbReference type="PANTHER" id="PTHR30466">
    <property type="entry name" value="FLAVIN REDUCTASE"/>
    <property type="match status" value="1"/>
</dbReference>